<dbReference type="PRINTS" id="PR00385">
    <property type="entry name" value="P450"/>
</dbReference>
<dbReference type="CDD" id="cd11065">
    <property type="entry name" value="CYP64-like"/>
    <property type="match status" value="1"/>
</dbReference>
<dbReference type="PANTHER" id="PTHR46300:SF7">
    <property type="entry name" value="P450, PUTATIVE (EUROFUNG)-RELATED"/>
    <property type="match status" value="1"/>
</dbReference>
<comment type="similarity">
    <text evidence="3 10">Belongs to the cytochrome P450 family.</text>
</comment>
<dbReference type="GO" id="GO:0005506">
    <property type="term" value="F:iron ion binding"/>
    <property type="evidence" value="ECO:0007669"/>
    <property type="project" value="InterPro"/>
</dbReference>
<evidence type="ECO:0000256" key="3">
    <source>
        <dbReference type="ARBA" id="ARBA00010617"/>
    </source>
</evidence>
<feature type="binding site" description="axial binding residue" evidence="9">
    <location>
        <position position="499"/>
    </location>
    <ligand>
        <name>heme</name>
        <dbReference type="ChEBI" id="CHEBI:30413"/>
    </ligand>
    <ligandPart>
        <name>Fe</name>
        <dbReference type="ChEBI" id="CHEBI:18248"/>
    </ligandPart>
</feature>
<sequence>GPTEWFTGKLLPLTLGRQVPGQYHETVGPTDKVPGLSYHNYFLLALEDPPNKHRNTMTPTRTGLHIGITSLALVLLWRLARRPKIRHPPSPTSLPLLGNILSMPVGHEFIAFEKLGKELKSDIVFLEIFGHKLLVLNSAEAALEVLEKRSALHSDRPPLPMLTDPTLMNWPGLPSVVGYNDLWRHYRRMMNNWLNARAVTQFDNLQERQARLLLQRLLSGTNHAQPFEKLRDEFFFTMSSSIYELAYGYSPQGPQDRFFKESHQAFHNATVAGMQTNFFVNIFPALSYVPDWFPGTGWKRTAREWRAQHENAKNEPYEWLKAQVASGTNQPSLLGSLLQDHKITSGLSPAERDERLKEIGIVLYGGGTDTSSNFLVSFVAAMVTNPHVQAKAQQELDAVLGPAVLPTVSDKDRLPYIKNLIDEVLRLYPVTPLGVPHAAFEDDIYRGYDIQKGTTILGNLWAIGRDPRHYQDPEIFNPDRYLDPDVPRVPAFGWGRRKCPGIHFAETSIFIATALLLSVFTFSKKKDSDGRDIVPRVELEPNSIILELKPFDFEFKPRSNQHYQLILGAIDE</sequence>
<feature type="non-terminal residue" evidence="11">
    <location>
        <position position="572"/>
    </location>
</feature>
<dbReference type="GO" id="GO:0016705">
    <property type="term" value="F:oxidoreductase activity, acting on paired donors, with incorporation or reduction of molecular oxygen"/>
    <property type="evidence" value="ECO:0007669"/>
    <property type="project" value="InterPro"/>
</dbReference>
<dbReference type="InterPro" id="IPR036396">
    <property type="entry name" value="Cyt_P450_sf"/>
</dbReference>
<dbReference type="PROSITE" id="PS00086">
    <property type="entry name" value="CYTOCHROME_P450"/>
    <property type="match status" value="1"/>
</dbReference>
<dbReference type="InterPro" id="IPR001128">
    <property type="entry name" value="Cyt_P450"/>
</dbReference>
<comment type="cofactor">
    <cofactor evidence="1 9">
        <name>heme</name>
        <dbReference type="ChEBI" id="CHEBI:30413"/>
    </cofactor>
</comment>
<evidence type="ECO:0000313" key="11">
    <source>
        <dbReference type="EMBL" id="CAE6534774.1"/>
    </source>
</evidence>
<evidence type="ECO:0000256" key="7">
    <source>
        <dbReference type="ARBA" id="ARBA00023004"/>
    </source>
</evidence>
<keyword evidence="8 10" id="KW-0503">Monooxygenase</keyword>
<accession>A0A8H3DPE3</accession>
<name>A0A8H3DPE3_9AGAM</name>
<reference evidence="11" key="1">
    <citation type="submission" date="2021-01" db="EMBL/GenBank/DDBJ databases">
        <authorList>
            <person name="Kaushik A."/>
        </authorList>
    </citation>
    <scope>NUCLEOTIDE SEQUENCE</scope>
    <source>
        <strain evidence="11">AG6-10EEA</strain>
    </source>
</reference>
<evidence type="ECO:0000313" key="12">
    <source>
        <dbReference type="Proteomes" id="UP000663853"/>
    </source>
</evidence>
<dbReference type="PANTHER" id="PTHR46300">
    <property type="entry name" value="P450, PUTATIVE (EUROFUNG)-RELATED-RELATED"/>
    <property type="match status" value="1"/>
</dbReference>
<keyword evidence="6 10" id="KW-0560">Oxidoreductase</keyword>
<evidence type="ECO:0000256" key="4">
    <source>
        <dbReference type="ARBA" id="ARBA00022617"/>
    </source>
</evidence>
<dbReference type="Proteomes" id="UP000663853">
    <property type="component" value="Unassembled WGS sequence"/>
</dbReference>
<protein>
    <recommendedName>
        <fullName evidence="13">O-methylsterigmatocystin oxidoreductase</fullName>
    </recommendedName>
</protein>
<dbReference type="InterPro" id="IPR002401">
    <property type="entry name" value="Cyt_P450_E_grp-I"/>
</dbReference>
<comment type="pathway">
    <text evidence="2">Secondary metabolite biosynthesis.</text>
</comment>
<dbReference type="GO" id="GO:0004497">
    <property type="term" value="F:monooxygenase activity"/>
    <property type="evidence" value="ECO:0007669"/>
    <property type="project" value="UniProtKB-KW"/>
</dbReference>
<evidence type="ECO:0000256" key="2">
    <source>
        <dbReference type="ARBA" id="ARBA00005179"/>
    </source>
</evidence>
<dbReference type="InterPro" id="IPR017972">
    <property type="entry name" value="Cyt_P450_CS"/>
</dbReference>
<dbReference type="Pfam" id="PF00067">
    <property type="entry name" value="p450"/>
    <property type="match status" value="1"/>
</dbReference>
<dbReference type="EMBL" id="CAJMXA010004109">
    <property type="protein sequence ID" value="CAE6534774.1"/>
    <property type="molecule type" value="Genomic_DNA"/>
</dbReference>
<evidence type="ECO:0000256" key="9">
    <source>
        <dbReference type="PIRSR" id="PIRSR602401-1"/>
    </source>
</evidence>
<dbReference type="PRINTS" id="PR00463">
    <property type="entry name" value="EP450I"/>
</dbReference>
<dbReference type="InterPro" id="IPR050364">
    <property type="entry name" value="Cytochrome_P450_fung"/>
</dbReference>
<keyword evidence="7 9" id="KW-0408">Iron</keyword>
<gene>
    <name evidence="11" type="ORF">RDB_LOCUS175660</name>
</gene>
<evidence type="ECO:0008006" key="13">
    <source>
        <dbReference type="Google" id="ProtNLM"/>
    </source>
</evidence>
<dbReference type="AlphaFoldDB" id="A0A8H3DPE3"/>
<dbReference type="GO" id="GO:0020037">
    <property type="term" value="F:heme binding"/>
    <property type="evidence" value="ECO:0007669"/>
    <property type="project" value="InterPro"/>
</dbReference>
<dbReference type="SUPFAM" id="SSF48264">
    <property type="entry name" value="Cytochrome P450"/>
    <property type="match status" value="1"/>
</dbReference>
<keyword evidence="4 9" id="KW-0349">Heme</keyword>
<comment type="caution">
    <text evidence="11">The sequence shown here is derived from an EMBL/GenBank/DDBJ whole genome shotgun (WGS) entry which is preliminary data.</text>
</comment>
<dbReference type="Gene3D" id="1.10.630.10">
    <property type="entry name" value="Cytochrome P450"/>
    <property type="match status" value="1"/>
</dbReference>
<proteinExistence type="inferred from homology"/>
<evidence type="ECO:0000256" key="8">
    <source>
        <dbReference type="ARBA" id="ARBA00023033"/>
    </source>
</evidence>
<evidence type="ECO:0000256" key="10">
    <source>
        <dbReference type="RuleBase" id="RU000461"/>
    </source>
</evidence>
<keyword evidence="5 9" id="KW-0479">Metal-binding</keyword>
<organism evidence="11 12">
    <name type="scientific">Rhizoctonia solani</name>
    <dbReference type="NCBI Taxonomy" id="456999"/>
    <lineage>
        <taxon>Eukaryota</taxon>
        <taxon>Fungi</taxon>
        <taxon>Dikarya</taxon>
        <taxon>Basidiomycota</taxon>
        <taxon>Agaricomycotina</taxon>
        <taxon>Agaricomycetes</taxon>
        <taxon>Cantharellales</taxon>
        <taxon>Ceratobasidiaceae</taxon>
        <taxon>Rhizoctonia</taxon>
    </lineage>
</organism>
<evidence type="ECO:0000256" key="1">
    <source>
        <dbReference type="ARBA" id="ARBA00001971"/>
    </source>
</evidence>
<evidence type="ECO:0000256" key="6">
    <source>
        <dbReference type="ARBA" id="ARBA00023002"/>
    </source>
</evidence>
<evidence type="ECO:0000256" key="5">
    <source>
        <dbReference type="ARBA" id="ARBA00022723"/>
    </source>
</evidence>